<dbReference type="SUPFAM" id="SSF56112">
    <property type="entry name" value="Protein kinase-like (PK-like)"/>
    <property type="match status" value="1"/>
</dbReference>
<dbReference type="FunFam" id="3.30.200.20:FF:000162">
    <property type="entry name" value="Adenine nucleotide alpha hydrolase-like domain kinase"/>
    <property type="match status" value="1"/>
</dbReference>
<evidence type="ECO:0000256" key="1">
    <source>
        <dbReference type="ARBA" id="ARBA00000900"/>
    </source>
</evidence>
<name>A0A9Q1KSE9_9CARY</name>
<keyword evidence="8" id="KW-0175">Coiled coil</keyword>
<evidence type="ECO:0000313" key="11">
    <source>
        <dbReference type="EMBL" id="KAJ8448733.1"/>
    </source>
</evidence>
<dbReference type="InterPro" id="IPR051348">
    <property type="entry name" value="U-box_ubiquitin_ligases"/>
</dbReference>
<evidence type="ECO:0000313" key="12">
    <source>
        <dbReference type="Proteomes" id="UP001153076"/>
    </source>
</evidence>
<organism evidence="11 12">
    <name type="scientific">Carnegiea gigantea</name>
    <dbReference type="NCBI Taxonomy" id="171969"/>
    <lineage>
        <taxon>Eukaryota</taxon>
        <taxon>Viridiplantae</taxon>
        <taxon>Streptophyta</taxon>
        <taxon>Embryophyta</taxon>
        <taxon>Tracheophyta</taxon>
        <taxon>Spermatophyta</taxon>
        <taxon>Magnoliopsida</taxon>
        <taxon>eudicotyledons</taxon>
        <taxon>Gunneridae</taxon>
        <taxon>Pentapetalae</taxon>
        <taxon>Caryophyllales</taxon>
        <taxon>Cactineae</taxon>
        <taxon>Cactaceae</taxon>
        <taxon>Cactoideae</taxon>
        <taxon>Echinocereeae</taxon>
        <taxon>Carnegiea</taxon>
    </lineage>
</organism>
<evidence type="ECO:0000256" key="9">
    <source>
        <dbReference type="SAM" id="MobiDB-lite"/>
    </source>
</evidence>
<protein>
    <recommendedName>
        <fullName evidence="3">RING-type E3 ubiquitin transferase</fullName>
        <ecNumber evidence="3">2.3.2.27</ecNumber>
    </recommendedName>
</protein>
<comment type="pathway">
    <text evidence="2">Protein modification; protein ubiquitination.</text>
</comment>
<keyword evidence="4" id="KW-0808">Transferase</keyword>
<feature type="compositionally biased region" description="Low complexity" evidence="9">
    <location>
        <begin position="63"/>
        <end position="74"/>
    </location>
</feature>
<dbReference type="InterPro" id="IPR008271">
    <property type="entry name" value="Ser/Thr_kinase_AS"/>
</dbReference>
<dbReference type="Gene3D" id="1.10.510.10">
    <property type="entry name" value="Transferase(Phosphotransferase) domain 1"/>
    <property type="match status" value="1"/>
</dbReference>
<dbReference type="PROSITE" id="PS50011">
    <property type="entry name" value="PROTEIN_KINASE_DOM"/>
    <property type="match status" value="1"/>
</dbReference>
<dbReference type="GO" id="GO:0005524">
    <property type="term" value="F:ATP binding"/>
    <property type="evidence" value="ECO:0007669"/>
    <property type="project" value="UniProtKB-KW"/>
</dbReference>
<evidence type="ECO:0000256" key="7">
    <source>
        <dbReference type="ARBA" id="ARBA00022840"/>
    </source>
</evidence>
<dbReference type="FunFam" id="1.10.510.10:FF:000498">
    <property type="entry name" value="U-box domain-containing protein 51"/>
    <property type="match status" value="1"/>
</dbReference>
<gene>
    <name evidence="11" type="ORF">Cgig2_011354</name>
</gene>
<evidence type="ECO:0000256" key="4">
    <source>
        <dbReference type="ARBA" id="ARBA00022679"/>
    </source>
</evidence>
<keyword evidence="7" id="KW-0067">ATP-binding</keyword>
<evidence type="ECO:0000256" key="3">
    <source>
        <dbReference type="ARBA" id="ARBA00012483"/>
    </source>
</evidence>
<dbReference type="AlphaFoldDB" id="A0A9Q1KSE9"/>
<reference evidence="11" key="1">
    <citation type="submission" date="2022-04" db="EMBL/GenBank/DDBJ databases">
        <title>Carnegiea gigantea Genome sequencing and assembly v2.</title>
        <authorList>
            <person name="Copetti D."/>
            <person name="Sanderson M.J."/>
            <person name="Burquez A."/>
            <person name="Wojciechowski M.F."/>
        </authorList>
    </citation>
    <scope>NUCLEOTIDE SEQUENCE</scope>
    <source>
        <strain evidence="11">SGP5-SGP5p</strain>
        <tissue evidence="11">Aerial part</tissue>
    </source>
</reference>
<evidence type="ECO:0000256" key="5">
    <source>
        <dbReference type="ARBA" id="ARBA00022741"/>
    </source>
</evidence>
<evidence type="ECO:0000256" key="8">
    <source>
        <dbReference type="ARBA" id="ARBA00023054"/>
    </source>
</evidence>
<dbReference type="Pfam" id="PF00069">
    <property type="entry name" value="Pkinase"/>
    <property type="match status" value="1"/>
</dbReference>
<dbReference type="Gene3D" id="3.30.200.20">
    <property type="entry name" value="Phosphorylase Kinase, domain 1"/>
    <property type="match status" value="1"/>
</dbReference>
<dbReference type="GO" id="GO:0061630">
    <property type="term" value="F:ubiquitin protein ligase activity"/>
    <property type="evidence" value="ECO:0007669"/>
    <property type="project" value="UniProtKB-EC"/>
</dbReference>
<evidence type="ECO:0000256" key="6">
    <source>
        <dbReference type="ARBA" id="ARBA00022786"/>
    </source>
</evidence>
<dbReference type="EC" id="2.3.2.27" evidence="3"/>
<feature type="region of interest" description="Disordered" evidence="9">
    <location>
        <begin position="20"/>
        <end position="74"/>
    </location>
</feature>
<dbReference type="PROSITE" id="PS00108">
    <property type="entry name" value="PROTEIN_KINASE_ST"/>
    <property type="match status" value="1"/>
</dbReference>
<comment type="catalytic activity">
    <reaction evidence="1">
        <text>S-ubiquitinyl-[E2 ubiquitin-conjugating enzyme]-L-cysteine + [acceptor protein]-L-lysine = [E2 ubiquitin-conjugating enzyme]-L-cysteine + N(6)-ubiquitinyl-[acceptor protein]-L-lysine.</text>
        <dbReference type="EC" id="2.3.2.27"/>
    </reaction>
</comment>
<feature type="domain" description="Protein kinase" evidence="10">
    <location>
        <begin position="220"/>
        <end position="483"/>
    </location>
</feature>
<dbReference type="EMBL" id="JAKOGI010000027">
    <property type="protein sequence ID" value="KAJ8448733.1"/>
    <property type="molecule type" value="Genomic_DNA"/>
</dbReference>
<dbReference type="GO" id="GO:0004672">
    <property type="term" value="F:protein kinase activity"/>
    <property type="evidence" value="ECO:0007669"/>
    <property type="project" value="InterPro"/>
</dbReference>
<dbReference type="PANTHER" id="PTHR45647">
    <property type="entry name" value="OS02G0152300 PROTEIN"/>
    <property type="match status" value="1"/>
</dbReference>
<comment type="caution">
    <text evidence="11">The sequence shown here is derived from an EMBL/GenBank/DDBJ whole genome shotgun (WGS) entry which is preliminary data.</text>
</comment>
<dbReference type="InterPro" id="IPR000719">
    <property type="entry name" value="Prot_kinase_dom"/>
</dbReference>
<proteinExistence type="predicted"/>
<keyword evidence="12" id="KW-1185">Reference proteome</keyword>
<evidence type="ECO:0000259" key="10">
    <source>
        <dbReference type="PROSITE" id="PS50011"/>
    </source>
</evidence>
<dbReference type="InterPro" id="IPR011009">
    <property type="entry name" value="Kinase-like_dom_sf"/>
</dbReference>
<dbReference type="Proteomes" id="UP001153076">
    <property type="component" value="Unassembled WGS sequence"/>
</dbReference>
<keyword evidence="6" id="KW-0833">Ubl conjugation pathway</keyword>
<keyword evidence="5" id="KW-0547">Nucleotide-binding</keyword>
<accession>A0A9Q1KSE9</accession>
<evidence type="ECO:0000256" key="2">
    <source>
        <dbReference type="ARBA" id="ARBA00004906"/>
    </source>
</evidence>
<dbReference type="OrthoDB" id="4062651at2759"/>
<feature type="compositionally biased region" description="Low complexity" evidence="9">
    <location>
        <begin position="29"/>
        <end position="50"/>
    </location>
</feature>
<sequence>MSFDSDISFVSSGRSSMDSIFPPFEAPGSNNNSSSRLSTSSDNTDYSYDLSSHRKPSIDIMPSHNFSSASSDDNNSITWSNMQAQAMDDVEAEMGRLKLELKQTIDMYSNACKEALSAKQKALVLQQWRAEEERKMEGVQHGEDSTQALIRGERAKSKAAMEAAEAHKRIAEIEAQKRIHAETEALKETEGRRKVLSHANEPVSYRKYTIDEIEIATDYFAEERKIGEGGYGPVFKCYLDHTLAAVKVLRPDAAQGRSQFQQEVEVLSCIRHPNMVLLLGACPEYGCLVYEYMHNGSLEDRLFCQGGTPPLPWQHRFRIAAEIATGLLFLHQTKPEPLVHRDLKPANILLDRNLVSKISDVGLARLVPPDIAEDVTQYRMTSAAGTFCYIDPEYQQTGMLGVKSDVYSLGVMLLQIITARPPMGLTHHVEIAIEVGKFVEMLDPKVPDWPVEEALSFAKMALWCAEMRRKDRPDLGSVVLPELNRLRALAEESLDAMTFGRRYDWCHNKPHSQVPVHQRYSTGLDSSAAEEGGELDYTMHLHRENYKSWDLIMSPLHWKASCLNAK</sequence>
<dbReference type="SMART" id="SM00220">
    <property type="entry name" value="S_TKc"/>
    <property type="match status" value="1"/>
</dbReference>
<dbReference type="PANTHER" id="PTHR45647:SF132">
    <property type="entry name" value="KINASE WITH ADENINE NUCLEOTIDE ALPHA HYDROLASES-LIKE DOMAIN-CONTAINING PROTEIN"/>
    <property type="match status" value="1"/>
</dbReference>